<name>A0A0F9TGC5_9ZZZZ</name>
<protein>
    <submittedName>
        <fullName evidence="1">Uncharacterized protein</fullName>
    </submittedName>
</protein>
<dbReference type="EMBL" id="LAZR01000334">
    <property type="protein sequence ID" value="KKN73952.1"/>
    <property type="molecule type" value="Genomic_DNA"/>
</dbReference>
<reference evidence="1" key="1">
    <citation type="journal article" date="2015" name="Nature">
        <title>Complex archaea that bridge the gap between prokaryotes and eukaryotes.</title>
        <authorList>
            <person name="Spang A."/>
            <person name="Saw J.H."/>
            <person name="Jorgensen S.L."/>
            <person name="Zaremba-Niedzwiedzka K."/>
            <person name="Martijn J."/>
            <person name="Lind A.E."/>
            <person name="van Eijk R."/>
            <person name="Schleper C."/>
            <person name="Guy L."/>
            <person name="Ettema T.J."/>
        </authorList>
    </citation>
    <scope>NUCLEOTIDE SEQUENCE</scope>
</reference>
<evidence type="ECO:0000313" key="1">
    <source>
        <dbReference type="EMBL" id="KKN73952.1"/>
    </source>
</evidence>
<dbReference type="AlphaFoldDB" id="A0A0F9TGC5"/>
<organism evidence="1">
    <name type="scientific">marine sediment metagenome</name>
    <dbReference type="NCBI Taxonomy" id="412755"/>
    <lineage>
        <taxon>unclassified sequences</taxon>
        <taxon>metagenomes</taxon>
        <taxon>ecological metagenomes</taxon>
    </lineage>
</organism>
<gene>
    <name evidence="1" type="ORF">LCGC14_0395170</name>
</gene>
<comment type="caution">
    <text evidence="1">The sequence shown here is derived from an EMBL/GenBank/DDBJ whole genome shotgun (WGS) entry which is preliminary data.</text>
</comment>
<sequence>MREFSDTISKPFEAGLRRYHKTRRGEQQLFELINLKSTQFGLVPYEPVVNPFSEEILGGGLLDLDFPFPQLFVGKKYTLLASRNKIYFVDPNDWSAIYELTLYDAENVDNEKSITEGGHWEFIDFWDFWILTNGKCSVFGCGKDRMLGDTFKVYVHDGVPVSCGCDHKGRVIFGGFDPTQFWDSTWETLWDSWYAVNQDTGISQTTQEGADTVKMPVGNNFVWWSSIGGGDALFLFFPQIVGQTGFITSSYGASKPIIMDILKKNEQGFVPMPFQGMVRASRPLGDYIINYSDGGVNAMKPTAGPAPTMEQIDLGLGGISNRGAIAGDDNSHVYIDNSGMMIMISSNLEVTPLGYREFFYPLLGTDIIISHSSNPQNNSRFGEYYISNGDQGFYLGEGGLNEHKQIVTSTKYFQGNTIGFCNEMVDIADVFGYIGIDVLDGGMVGLKTLEWVRITGTETMWDPTVDASSLSVAVDYRYRIGTDTSWKRTSYKKVNREGIVYFPIAALDFRIMIRVSEYDKLDIDYIEYGIKIGDKRFQRSVPISRINA</sequence>
<proteinExistence type="predicted"/>
<accession>A0A0F9TGC5</accession>